<evidence type="ECO:0000313" key="4">
    <source>
        <dbReference type="EMBL" id="KAH6887647.1"/>
    </source>
</evidence>
<dbReference type="Proteomes" id="UP000777438">
    <property type="component" value="Unassembled WGS sequence"/>
</dbReference>
<keyword evidence="5" id="KW-1185">Reference proteome</keyword>
<name>A0A9P8W1G8_9HYPO</name>
<dbReference type="PROSITE" id="PS50088">
    <property type="entry name" value="ANK_REPEAT"/>
    <property type="match status" value="5"/>
</dbReference>
<dbReference type="PROSITE" id="PS50297">
    <property type="entry name" value="ANK_REP_REGION"/>
    <property type="match status" value="4"/>
</dbReference>
<dbReference type="SUPFAM" id="SSF53167">
    <property type="entry name" value="Purine and uridine phosphorylases"/>
    <property type="match status" value="1"/>
</dbReference>
<dbReference type="InterPro" id="IPR027417">
    <property type="entry name" value="P-loop_NTPase"/>
</dbReference>
<dbReference type="AlphaFoldDB" id="A0A9P8W1G8"/>
<dbReference type="InterPro" id="IPR035994">
    <property type="entry name" value="Nucleoside_phosphorylase_sf"/>
</dbReference>
<accession>A0A9P8W1G8</accession>
<dbReference type="PANTHER" id="PTHR46082">
    <property type="entry name" value="ATP/GTP-BINDING PROTEIN-RELATED"/>
    <property type="match status" value="1"/>
</dbReference>
<evidence type="ECO:0000259" key="3">
    <source>
        <dbReference type="PROSITE" id="PS50837"/>
    </source>
</evidence>
<dbReference type="Gene3D" id="3.40.50.300">
    <property type="entry name" value="P-loop containing nucleotide triphosphate hydrolases"/>
    <property type="match status" value="1"/>
</dbReference>
<dbReference type="InterPro" id="IPR036770">
    <property type="entry name" value="Ankyrin_rpt-contain_sf"/>
</dbReference>
<dbReference type="PRINTS" id="PR01415">
    <property type="entry name" value="ANKYRIN"/>
</dbReference>
<dbReference type="SMART" id="SM00248">
    <property type="entry name" value="ANK"/>
    <property type="match status" value="6"/>
</dbReference>
<reference evidence="4 5" key="1">
    <citation type="journal article" date="2021" name="Nat. Commun.">
        <title>Genetic determinants of endophytism in the Arabidopsis root mycobiome.</title>
        <authorList>
            <person name="Mesny F."/>
            <person name="Miyauchi S."/>
            <person name="Thiergart T."/>
            <person name="Pickel B."/>
            <person name="Atanasova L."/>
            <person name="Karlsson M."/>
            <person name="Huettel B."/>
            <person name="Barry K.W."/>
            <person name="Haridas S."/>
            <person name="Chen C."/>
            <person name="Bauer D."/>
            <person name="Andreopoulos W."/>
            <person name="Pangilinan J."/>
            <person name="LaButti K."/>
            <person name="Riley R."/>
            <person name="Lipzen A."/>
            <person name="Clum A."/>
            <person name="Drula E."/>
            <person name="Henrissat B."/>
            <person name="Kohler A."/>
            <person name="Grigoriev I.V."/>
            <person name="Martin F.M."/>
            <person name="Hacquard S."/>
        </authorList>
    </citation>
    <scope>NUCLEOTIDE SEQUENCE [LARGE SCALE GENOMIC DNA]</scope>
    <source>
        <strain evidence="4 5">MPI-CAGE-CH-0241</strain>
    </source>
</reference>
<dbReference type="Gene3D" id="1.25.40.20">
    <property type="entry name" value="Ankyrin repeat-containing domain"/>
    <property type="match status" value="1"/>
</dbReference>
<dbReference type="SUPFAM" id="SSF48403">
    <property type="entry name" value="Ankyrin repeat"/>
    <property type="match status" value="1"/>
</dbReference>
<keyword evidence="2" id="KW-0040">ANK repeat</keyword>
<keyword evidence="1" id="KW-0677">Repeat</keyword>
<dbReference type="GO" id="GO:0009116">
    <property type="term" value="P:nucleoside metabolic process"/>
    <property type="evidence" value="ECO:0007669"/>
    <property type="project" value="InterPro"/>
</dbReference>
<dbReference type="Pfam" id="PF00023">
    <property type="entry name" value="Ank"/>
    <property type="match status" value="1"/>
</dbReference>
<dbReference type="InterPro" id="IPR053137">
    <property type="entry name" value="NLR-like"/>
</dbReference>
<dbReference type="OrthoDB" id="1577640at2759"/>
<feature type="repeat" description="ANK" evidence="2">
    <location>
        <begin position="978"/>
        <end position="1010"/>
    </location>
</feature>
<dbReference type="Pfam" id="PF22939">
    <property type="entry name" value="WHD_GPIID"/>
    <property type="match status" value="1"/>
</dbReference>
<gene>
    <name evidence="4" type="ORF">B0T10DRAFT_539014</name>
</gene>
<feature type="repeat" description="ANK" evidence="2">
    <location>
        <begin position="840"/>
        <end position="872"/>
    </location>
</feature>
<dbReference type="EMBL" id="JAGPYM010000014">
    <property type="protein sequence ID" value="KAH6887647.1"/>
    <property type="molecule type" value="Genomic_DNA"/>
</dbReference>
<evidence type="ECO:0000313" key="5">
    <source>
        <dbReference type="Proteomes" id="UP000777438"/>
    </source>
</evidence>
<dbReference type="Pfam" id="PF12796">
    <property type="entry name" value="Ank_2"/>
    <property type="match status" value="2"/>
</dbReference>
<dbReference type="Gene3D" id="3.40.50.1580">
    <property type="entry name" value="Nucleoside phosphorylase domain"/>
    <property type="match status" value="1"/>
</dbReference>
<dbReference type="InterPro" id="IPR000845">
    <property type="entry name" value="Nucleoside_phosphorylase_d"/>
</dbReference>
<sequence length="1012" mass="111595">MAAQTTSEARNHDSYTVGWVCALSEEQTAATAMLDPRHANLLKPPNDPNAYTLGSIGKHNIVIACLPEGETGTNSAATIATWMISTFPLIKFGLMVGIGGGIPPKVRLGDVVVSTPADQYPGVVQWDFGKAERGGNFKWTGALAPPPTLLRTALTALKTENELNGSKIPEYLDELEQKWPRLKERYTWTEALRDPLFTPDPSCQRKPRDTRPHFGLIASGNQVVKDASFRDNLNRLFGGNVLCVEMEAAGLMNSFPCIVIRGICDYGDEQKNKDWQEYSAAISAAFAKELLQYVQLGDVDGVRPVRDVLHEVCQNTAHTRAKLDSMEDVEILDRLTPIDYGPQQSDYLSRRQPATGNWFLESERFLNWLGGGKQTLFCPGKPGAGKTILTSILIDSLNSRFGNDSKVGIAYIYFNFRRQHDQKIGNLLASVLKQLAQCCSPLPDGIKKLYNQHKSKRTRPSPHEISEILQSAASLYSRVFIIVDALDECQTTDECRTKFLLELFDLQIKHICKLFKASLSMEIHAHRDDVERYLQGHIGQLPSFVQPDKQLREEITTGILDAVDGMFLLAQLYLDLLADKVTPNDIRSTVETFQYQSQGLSDEQKGQRIDGQRPGRKTLAMNVLMWITFAKRPLTTLELRHALAVKTMKSELDPGDLPDLGAMISGCVGLVTVDEESGIIRLVHFTTQVYLSRARQPWFKDPETEITTLCVTYLSFTVFEAGLCKTKAKFTERLRLNPFYDYAACNWGRHAVSDPTSNKLVEASYQVVQMALWGGLFLRPSKRYFGLIKATDTLLRLGYSPDPKDSWKHTPLWFAAKYGHKVVLQTLLAAEADANAVDISGCSPLQAAAEGGHFEVVEQLLPAGAYVDGETRGLLPSPLQIAAAGGHLEVVERLLTANATIDAVHGQTSMTPLRIAAKRGDHEVVEKLLAAGARANSYTAAGASRSALQAAAEGGHVEVAEKLRAAGAYAHTSHGHKFMKSELWEAANGGHLEVVEKLLEVGADVNQLLSII</sequence>
<comment type="caution">
    <text evidence="4">The sequence shown here is derived from an EMBL/GenBank/DDBJ whole genome shotgun (WGS) entry which is preliminary data.</text>
</comment>
<dbReference type="CDD" id="cd09008">
    <property type="entry name" value="MTAN"/>
    <property type="match status" value="1"/>
</dbReference>
<feature type="repeat" description="ANK" evidence="2">
    <location>
        <begin position="877"/>
        <end position="906"/>
    </location>
</feature>
<evidence type="ECO:0000256" key="1">
    <source>
        <dbReference type="ARBA" id="ARBA00022737"/>
    </source>
</evidence>
<feature type="repeat" description="ANK" evidence="2">
    <location>
        <begin position="908"/>
        <end position="940"/>
    </location>
</feature>
<organism evidence="4 5">
    <name type="scientific">Thelonectria olida</name>
    <dbReference type="NCBI Taxonomy" id="1576542"/>
    <lineage>
        <taxon>Eukaryota</taxon>
        <taxon>Fungi</taxon>
        <taxon>Dikarya</taxon>
        <taxon>Ascomycota</taxon>
        <taxon>Pezizomycotina</taxon>
        <taxon>Sordariomycetes</taxon>
        <taxon>Hypocreomycetidae</taxon>
        <taxon>Hypocreales</taxon>
        <taxon>Nectriaceae</taxon>
        <taxon>Thelonectria</taxon>
    </lineage>
</organism>
<dbReference type="Pfam" id="PF24883">
    <property type="entry name" value="NPHP3_N"/>
    <property type="match status" value="1"/>
</dbReference>
<feature type="domain" description="NACHT" evidence="3">
    <location>
        <begin position="374"/>
        <end position="488"/>
    </location>
</feature>
<dbReference type="InterPro" id="IPR054471">
    <property type="entry name" value="GPIID_WHD"/>
</dbReference>
<dbReference type="SUPFAM" id="SSF52540">
    <property type="entry name" value="P-loop containing nucleoside triphosphate hydrolases"/>
    <property type="match status" value="1"/>
</dbReference>
<dbReference type="GO" id="GO:0003824">
    <property type="term" value="F:catalytic activity"/>
    <property type="evidence" value="ECO:0007669"/>
    <property type="project" value="InterPro"/>
</dbReference>
<dbReference type="PROSITE" id="PS50837">
    <property type="entry name" value="NACHT"/>
    <property type="match status" value="1"/>
</dbReference>
<dbReference type="InterPro" id="IPR056884">
    <property type="entry name" value="NPHP3-like_N"/>
</dbReference>
<dbReference type="InterPro" id="IPR007111">
    <property type="entry name" value="NACHT_NTPase"/>
</dbReference>
<proteinExistence type="predicted"/>
<dbReference type="InterPro" id="IPR002110">
    <property type="entry name" value="Ankyrin_rpt"/>
</dbReference>
<feature type="repeat" description="ANK" evidence="2">
    <location>
        <begin position="807"/>
        <end position="839"/>
    </location>
</feature>
<dbReference type="PANTHER" id="PTHR46082:SF11">
    <property type="entry name" value="AAA+ ATPASE DOMAIN-CONTAINING PROTEIN-RELATED"/>
    <property type="match status" value="1"/>
</dbReference>
<dbReference type="Pfam" id="PF01048">
    <property type="entry name" value="PNP_UDP_1"/>
    <property type="match status" value="1"/>
</dbReference>
<protein>
    <recommendedName>
        <fullName evidence="3">NACHT domain-containing protein</fullName>
    </recommendedName>
</protein>
<evidence type="ECO:0000256" key="2">
    <source>
        <dbReference type="PROSITE-ProRule" id="PRU00023"/>
    </source>
</evidence>